<reference evidence="1 2" key="1">
    <citation type="submission" date="2017-11" db="EMBL/GenBank/DDBJ databases">
        <title>Complete genome sequence of Streptomyces lavendulae subsp. lavendulae CCM 3239 (formerly 'Streptomyces aureofaciens CCM 3239'), the producer of the angucycline-type antibiotic auricin.</title>
        <authorList>
            <person name="Busche T."/>
            <person name="Novakova R."/>
            <person name="Al'Dilaimi A."/>
            <person name="Homerova D."/>
            <person name="Feckova L."/>
            <person name="Rezuchova B."/>
            <person name="Mingyar E."/>
            <person name="Csolleiova D."/>
            <person name="Bekeova C."/>
            <person name="Winkler A."/>
            <person name="Sevcikova B."/>
            <person name="Kalinowski J."/>
            <person name="Kormanec J."/>
            <person name="Ruckert C."/>
        </authorList>
    </citation>
    <scope>NUCLEOTIDE SEQUENCE [LARGE SCALE GENOMIC DNA]</scope>
    <source>
        <strain evidence="1 2">CCM 3239</strain>
    </source>
</reference>
<evidence type="ECO:0000313" key="1">
    <source>
        <dbReference type="EMBL" id="ATZ25463.1"/>
    </source>
</evidence>
<organism evidence="1 2">
    <name type="scientific">Streptomyces lavendulae subsp. lavendulae</name>
    <dbReference type="NCBI Taxonomy" id="58340"/>
    <lineage>
        <taxon>Bacteria</taxon>
        <taxon>Bacillati</taxon>
        <taxon>Actinomycetota</taxon>
        <taxon>Actinomycetes</taxon>
        <taxon>Kitasatosporales</taxon>
        <taxon>Streptomycetaceae</taxon>
        <taxon>Streptomyces</taxon>
    </lineage>
</organism>
<name>A0A2K8PI65_STRLA</name>
<keyword evidence="2" id="KW-1185">Reference proteome</keyword>
<dbReference type="EMBL" id="CP024985">
    <property type="protein sequence ID" value="ATZ25463.1"/>
    <property type="molecule type" value="Genomic_DNA"/>
</dbReference>
<dbReference type="KEGG" id="slx:SLAV_18090"/>
<sequence length="91" mass="10262">MSPVRCPQETAKETGLNPRHTVAKYLLAETPVAPPRRAPNGQPYRRVVDQDLATFFACHRQAFAYFGGFPMSRRVRTGRRVLMFVGCGPVR</sequence>
<accession>A0A2K8PI65</accession>
<gene>
    <name evidence="1" type="ORF">SLAV_18090</name>
</gene>
<proteinExistence type="predicted"/>
<protein>
    <submittedName>
        <fullName evidence="1">Uncharacterized protein</fullName>
    </submittedName>
</protein>
<dbReference type="Proteomes" id="UP000231791">
    <property type="component" value="Chromosome"/>
</dbReference>
<evidence type="ECO:0000313" key="2">
    <source>
        <dbReference type="Proteomes" id="UP000231791"/>
    </source>
</evidence>
<dbReference type="AlphaFoldDB" id="A0A2K8PI65"/>